<feature type="domain" description="DYW" evidence="11">
    <location>
        <begin position="701"/>
        <end position="792"/>
    </location>
</feature>
<feature type="domain" description="Peptidase M50" evidence="10">
    <location>
        <begin position="1068"/>
        <end position="1239"/>
    </location>
</feature>
<name>A0A8X8Z6X8_SALSN</name>
<evidence type="ECO:0000256" key="4">
    <source>
        <dbReference type="ARBA" id="ARBA00022737"/>
    </source>
</evidence>
<comment type="subcellular location">
    <subcellularLocation>
        <location evidence="1">Membrane</location>
        <topology evidence="1">Multi-pass membrane protein</topology>
    </subcellularLocation>
</comment>
<evidence type="ECO:0000256" key="9">
    <source>
        <dbReference type="SAM" id="Phobius"/>
    </source>
</evidence>
<evidence type="ECO:0000256" key="8">
    <source>
        <dbReference type="SAM" id="MobiDB-lite"/>
    </source>
</evidence>
<dbReference type="InterPro" id="IPR046848">
    <property type="entry name" value="E_motif"/>
</dbReference>
<dbReference type="Gene3D" id="1.25.40.10">
    <property type="entry name" value="Tetratricopeptide repeat domain"/>
    <property type="match status" value="5"/>
</dbReference>
<dbReference type="Pfam" id="PF20431">
    <property type="entry name" value="E_motif"/>
    <property type="match status" value="1"/>
</dbReference>
<dbReference type="GO" id="GO:0008270">
    <property type="term" value="F:zinc ion binding"/>
    <property type="evidence" value="ECO:0007669"/>
    <property type="project" value="InterPro"/>
</dbReference>
<proteinExistence type="inferred from homology"/>
<dbReference type="CDD" id="cd06160">
    <property type="entry name" value="S2P-M50_like_2"/>
    <property type="match status" value="1"/>
</dbReference>
<feature type="transmembrane region" description="Helical" evidence="9">
    <location>
        <begin position="1280"/>
        <end position="1298"/>
    </location>
</feature>
<feature type="repeat" description="PPR" evidence="7">
    <location>
        <begin position="486"/>
        <end position="520"/>
    </location>
</feature>
<feature type="repeat" description="PPR" evidence="7">
    <location>
        <begin position="623"/>
        <end position="657"/>
    </location>
</feature>
<dbReference type="NCBIfam" id="TIGR00756">
    <property type="entry name" value="PPR"/>
    <property type="match status" value="7"/>
</dbReference>
<dbReference type="InterPro" id="IPR032867">
    <property type="entry name" value="DYW_dom"/>
</dbReference>
<dbReference type="Pfam" id="PF14432">
    <property type="entry name" value="DYW_deaminase"/>
    <property type="match status" value="1"/>
</dbReference>
<dbReference type="Pfam" id="PF13041">
    <property type="entry name" value="PPR_2"/>
    <property type="match status" value="3"/>
</dbReference>
<dbReference type="GO" id="GO:0009451">
    <property type="term" value="P:RNA modification"/>
    <property type="evidence" value="ECO:0007669"/>
    <property type="project" value="InterPro"/>
</dbReference>
<keyword evidence="6 9" id="KW-0472">Membrane</keyword>
<reference evidence="12" key="1">
    <citation type="submission" date="2018-01" db="EMBL/GenBank/DDBJ databases">
        <authorList>
            <person name="Mao J.F."/>
        </authorList>
    </citation>
    <scope>NUCLEOTIDE SEQUENCE</scope>
    <source>
        <strain evidence="12">Huo1</strain>
        <tissue evidence="12">Leaf</tissue>
    </source>
</reference>
<dbReference type="Pfam" id="PF02163">
    <property type="entry name" value="Peptidase_M50"/>
    <property type="match status" value="1"/>
</dbReference>
<dbReference type="InterPro" id="IPR008915">
    <property type="entry name" value="Peptidase_M50"/>
</dbReference>
<keyword evidence="5 9" id="KW-1133">Transmembrane helix</keyword>
<gene>
    <name evidence="12" type="ORF">SASPL_147770</name>
</gene>
<dbReference type="GO" id="GO:0016020">
    <property type="term" value="C:membrane"/>
    <property type="evidence" value="ECO:0007669"/>
    <property type="project" value="UniProtKB-SubCell"/>
</dbReference>
<evidence type="ECO:0000256" key="2">
    <source>
        <dbReference type="ARBA" id="ARBA00006643"/>
    </source>
</evidence>
<protein>
    <submittedName>
        <fullName evidence="12">Uncharacterized protein</fullName>
    </submittedName>
</protein>
<evidence type="ECO:0000313" key="12">
    <source>
        <dbReference type="EMBL" id="KAG6393527.1"/>
    </source>
</evidence>
<organism evidence="12">
    <name type="scientific">Salvia splendens</name>
    <name type="common">Scarlet sage</name>
    <dbReference type="NCBI Taxonomy" id="180675"/>
    <lineage>
        <taxon>Eukaryota</taxon>
        <taxon>Viridiplantae</taxon>
        <taxon>Streptophyta</taxon>
        <taxon>Embryophyta</taxon>
        <taxon>Tracheophyta</taxon>
        <taxon>Spermatophyta</taxon>
        <taxon>Magnoliopsida</taxon>
        <taxon>eudicotyledons</taxon>
        <taxon>Gunneridae</taxon>
        <taxon>Pentapetalae</taxon>
        <taxon>asterids</taxon>
        <taxon>lamiids</taxon>
        <taxon>Lamiales</taxon>
        <taxon>Lamiaceae</taxon>
        <taxon>Nepetoideae</taxon>
        <taxon>Mentheae</taxon>
        <taxon>Salviinae</taxon>
        <taxon>Salvia</taxon>
        <taxon>Salvia subgen. Calosphace</taxon>
        <taxon>core Calosphace</taxon>
    </lineage>
</organism>
<dbReference type="EMBL" id="PNBA02000018">
    <property type="protein sequence ID" value="KAG6393527.1"/>
    <property type="molecule type" value="Genomic_DNA"/>
</dbReference>
<evidence type="ECO:0000259" key="11">
    <source>
        <dbReference type="Pfam" id="PF14432"/>
    </source>
</evidence>
<feature type="repeat" description="PPR" evidence="7">
    <location>
        <begin position="385"/>
        <end position="419"/>
    </location>
</feature>
<dbReference type="InterPro" id="IPR002885">
    <property type="entry name" value="PPR_rpt"/>
</dbReference>
<feature type="repeat" description="PPR" evidence="7">
    <location>
        <begin position="557"/>
        <end position="587"/>
    </location>
</feature>
<dbReference type="InterPro" id="IPR011990">
    <property type="entry name" value="TPR-like_helical_dom_sf"/>
</dbReference>
<feature type="repeat" description="PPR" evidence="7">
    <location>
        <begin position="284"/>
        <end position="318"/>
    </location>
</feature>
<dbReference type="FunFam" id="1.25.40.10:FF:000353">
    <property type="entry name" value="Pentatricopeptide repeat-containing protein At4g39530"/>
    <property type="match status" value="1"/>
</dbReference>
<keyword evidence="3 9" id="KW-0812">Transmembrane</keyword>
<keyword evidence="4" id="KW-0677">Repeat</keyword>
<dbReference type="SUPFAM" id="SSF48452">
    <property type="entry name" value="TPR-like"/>
    <property type="match status" value="2"/>
</dbReference>
<sequence>MNRFLSPRRCRTFSSGKDLLIESNKYLTELLKSGRIDDARKLFGEMPHRDEVTWNAMIAGYGNSGRLADARKLFDEAPRRGAITWSSLVSGYCKMGCEVESFKLIYEMQIDGFKPRHFTLGGVLRMCSIKGLISRGKQIHGYAVKTRLDMDHFVVTGLIDVYAKCLCIVEAEDLFESMPGDRNHVTWTAMITGYSQNGDADGAMRCFRGMRAEGVEANQYTFPGVLVACAAVSDIRYGVQVHSCVVRGGFEANVFVQSALIDMYTKCGDLSSAWRVVEAMEVDDLISCNAMIVGCVRQGCPEQALALFQMMHQKSMKLDEFTYPSVLNSVALMKDVNTGKIVHSLVVKSGFEGSKLVSNALIDMYAKQNNFDPALRLFDELVEKDVISWTSLITGCAHNGLYEDSLKLFCRMRRDGMASDRVLASTVTSSCAELALLDLGQQAHANWVKSGLDDSPSVDNSLVSFYAHCGCSEDAKRVSDSMRTRNVVSWTALIVGYAQNGEGIKSLQLYDEMRAAGVEPDYITFIGLLFACSHAGLAEQGQRHFESMVKDHGIRPGHDHYACMIDLLGRSGRFDEAEKLLSEMKLEPDSTMWKSLLSACRKHGNLDLAKRAAAALIELEPQDPVAYVLLSNMYSAAGKWEEAASTRSSMKVKGVVKEPGRSWVEMNGRVHTFTSDDRNHLEAGAIYSKVDEVLMSIMAAGYIPDMSFALHDINEEGKTHGLAYHSEKLALAFCLLKLTDGAPVRIYKNVRVCGDCHSAMRFASLVYRRHIVLRDSNRFHHFKGGVCSCNDYCNELIGEFWRESHSSRFSLRFLQSALLFVSRDSGMEIELSVLVEVIRRSSEAKTEPESNNDEESNSHGEDGFVSSDSSLANEDSQNVDNNPSGESKELVNDGSDGTSEAQVKSEDDKDVQITSGSPLPGLKQQEFDESIRISKETIDILKDQVFGFDTFFITSQEPYEGGVLFKGNLRGQAAKSYEKIATRMEDKFGDLYKLFLLINPEDDKPVAVVVPRKTLQPDTTAVPEWFAAGAFGLVTVFTLLLRNVPALQTNVFSVLENAELLKDGLPGALVTALILGTHEIGHIIVAKEAGIKLGVPYFVPSWQIGSYGSITRILNIVRKREDLLKVAAAGPLAGFALGFVLLLLGFILPPTDQLGIVVDPSVFHESLLVGGIAKLILGGVLKEGTPLSVNPVVLWAWAGLLINAINSIPAGELDGGRIAFSLWGRKASSRFTAASIVLLGLSSLFSDVAFYWVVLIFFLQRGPIAPLSEEITDPEDKYKALGVVVLVLGLLVCLPYPFPFTSDDLLNF</sequence>
<evidence type="ECO:0000256" key="6">
    <source>
        <dbReference type="ARBA" id="ARBA00023136"/>
    </source>
</evidence>
<dbReference type="FunFam" id="1.25.40.10:FF:000452">
    <property type="entry name" value="pentatricopeptide repeat-containing protein At2g03880, mitochondrial"/>
    <property type="match status" value="1"/>
</dbReference>
<dbReference type="FunFam" id="1.25.40.10:FF:000144">
    <property type="entry name" value="Pentatricopeptide repeat-containing protein, mitochondrial"/>
    <property type="match status" value="1"/>
</dbReference>
<evidence type="ECO:0000313" key="13">
    <source>
        <dbReference type="Proteomes" id="UP000298416"/>
    </source>
</evidence>
<dbReference type="FunFam" id="1.25.40.10:FF:000366">
    <property type="entry name" value="Pentatricopeptide (PPR) repeat-containing protein"/>
    <property type="match status" value="1"/>
</dbReference>
<dbReference type="FunFam" id="1.25.40.10:FF:000073">
    <property type="entry name" value="Pentatricopeptide repeat-containing protein chloroplastic"/>
    <property type="match status" value="1"/>
</dbReference>
<reference evidence="12" key="2">
    <citation type="submission" date="2020-08" db="EMBL/GenBank/DDBJ databases">
        <title>Plant Genome Project.</title>
        <authorList>
            <person name="Zhang R.-G."/>
        </authorList>
    </citation>
    <scope>NUCLEOTIDE SEQUENCE</scope>
    <source>
        <strain evidence="12">Huo1</strain>
        <tissue evidence="12">Leaf</tissue>
    </source>
</reference>
<dbReference type="PANTHER" id="PTHR47926:SF517">
    <property type="entry name" value="TETRATRICOPEPTIDE REPEAT-LIKE SUPERFAMILY PROTEIN"/>
    <property type="match status" value="1"/>
</dbReference>
<feature type="region of interest" description="Disordered" evidence="8">
    <location>
        <begin position="842"/>
        <end position="926"/>
    </location>
</feature>
<comment type="caution">
    <text evidence="12">The sequence shown here is derived from an EMBL/GenBank/DDBJ whole genome shotgun (WGS) entry which is preliminary data.</text>
</comment>
<evidence type="ECO:0000256" key="5">
    <source>
        <dbReference type="ARBA" id="ARBA00022989"/>
    </source>
</evidence>
<comment type="similarity">
    <text evidence="2">Belongs to the PPR family. PCMP-H subfamily.</text>
</comment>
<evidence type="ECO:0000256" key="7">
    <source>
        <dbReference type="PROSITE-ProRule" id="PRU00708"/>
    </source>
</evidence>
<evidence type="ECO:0000256" key="1">
    <source>
        <dbReference type="ARBA" id="ARBA00004141"/>
    </source>
</evidence>
<feature type="transmembrane region" description="Helical" evidence="9">
    <location>
        <begin position="1231"/>
        <end position="1259"/>
    </location>
</feature>
<dbReference type="PROSITE" id="PS51375">
    <property type="entry name" value="PPR"/>
    <property type="match status" value="7"/>
</dbReference>
<dbReference type="GO" id="GO:0003723">
    <property type="term" value="F:RNA binding"/>
    <property type="evidence" value="ECO:0007669"/>
    <property type="project" value="InterPro"/>
</dbReference>
<dbReference type="Proteomes" id="UP000298416">
    <property type="component" value="Unassembled WGS sequence"/>
</dbReference>
<feature type="transmembrane region" description="Helical" evidence="9">
    <location>
        <begin position="1025"/>
        <end position="1041"/>
    </location>
</feature>
<feature type="transmembrane region" description="Helical" evidence="9">
    <location>
        <begin position="1126"/>
        <end position="1149"/>
    </location>
</feature>
<accession>A0A8X8Z6X8</accession>
<dbReference type="Pfam" id="PF01535">
    <property type="entry name" value="PPR"/>
    <property type="match status" value="8"/>
</dbReference>
<evidence type="ECO:0000259" key="10">
    <source>
        <dbReference type="Pfam" id="PF02163"/>
    </source>
</evidence>
<feature type="repeat" description="PPR" evidence="7">
    <location>
        <begin position="50"/>
        <end position="84"/>
    </location>
</feature>
<feature type="repeat" description="PPR" evidence="7">
    <location>
        <begin position="183"/>
        <end position="217"/>
    </location>
</feature>
<dbReference type="GO" id="GO:0006508">
    <property type="term" value="P:proteolysis"/>
    <property type="evidence" value="ECO:0007669"/>
    <property type="project" value="InterPro"/>
</dbReference>
<feature type="compositionally biased region" description="Polar residues" evidence="8">
    <location>
        <begin position="866"/>
        <end position="885"/>
    </location>
</feature>
<keyword evidence="13" id="KW-1185">Reference proteome</keyword>
<dbReference type="PANTHER" id="PTHR47926">
    <property type="entry name" value="PENTATRICOPEPTIDE REPEAT-CONTAINING PROTEIN"/>
    <property type="match status" value="1"/>
</dbReference>
<dbReference type="InterPro" id="IPR046960">
    <property type="entry name" value="PPR_At4g14850-like_plant"/>
</dbReference>
<evidence type="ECO:0000256" key="3">
    <source>
        <dbReference type="ARBA" id="ARBA00022692"/>
    </source>
</evidence>